<feature type="compositionally biased region" description="Low complexity" evidence="1">
    <location>
        <begin position="279"/>
        <end position="305"/>
    </location>
</feature>
<keyword evidence="3" id="KW-1185">Reference proteome</keyword>
<evidence type="ECO:0000313" key="3">
    <source>
        <dbReference type="Proteomes" id="UP000762676"/>
    </source>
</evidence>
<feature type="region of interest" description="Disordered" evidence="1">
    <location>
        <begin position="1"/>
        <end position="63"/>
    </location>
</feature>
<sequence>MRSSRLSPSSLSASSSSSASSFSALSLPSSRQSSSASSPSLLSSPLSSSASRIPDGAIVSPGSEALGTRSVASSWSVAMLPGASGRSGPQSSHNSGHRGRPKLGSVATSRSDLRDVGLDKSRVYTRELSSSSSSQAFNNNPLGLSLNVGGRNNAAHLQDDSSYTAYPVTLTRPRYTSGATVIGAKNRRVVSNSLSSRQPSGFSALSFKPSFAVNSASSALSSGYQRSQTHSANSNAGAYVGGLENSFGSRRSLPSPNQQQNHRKQQQQQPLRHQRNHHQQLLQPRSEQQQQEQQQQQQRRNALHANHQHQRHLQHRSQSARPRSHQQHHHQGRHRQLMNHQTPTTSAVQGTRGTNPRSGFTRHVVDGIEVKATPARRLSPGGPLRIGLDINVRHVVYPLKPFKQS</sequence>
<accession>A0AAV4EBI5</accession>
<name>A0AAV4EBI5_9GAST</name>
<comment type="caution">
    <text evidence="2">The sequence shown here is derived from an EMBL/GenBank/DDBJ whole genome shotgun (WGS) entry which is preliminary data.</text>
</comment>
<feature type="compositionally biased region" description="Low complexity" evidence="1">
    <location>
        <begin position="1"/>
        <end position="52"/>
    </location>
</feature>
<feature type="compositionally biased region" description="Polar residues" evidence="1">
    <location>
        <begin position="338"/>
        <end position="358"/>
    </location>
</feature>
<feature type="compositionally biased region" description="Basic residues" evidence="1">
    <location>
        <begin position="322"/>
        <end position="337"/>
    </location>
</feature>
<protein>
    <submittedName>
        <fullName evidence="2">Uncharacterized protein</fullName>
    </submittedName>
</protein>
<dbReference type="Proteomes" id="UP000762676">
    <property type="component" value="Unassembled WGS sequence"/>
</dbReference>
<feature type="region of interest" description="Disordered" evidence="1">
    <location>
        <begin position="81"/>
        <end position="118"/>
    </location>
</feature>
<feature type="compositionally biased region" description="Polar residues" evidence="1">
    <location>
        <begin position="246"/>
        <end position="255"/>
    </location>
</feature>
<feature type="compositionally biased region" description="Low complexity" evidence="1">
    <location>
        <begin position="256"/>
        <end position="271"/>
    </location>
</feature>
<feature type="compositionally biased region" description="Polar residues" evidence="1">
    <location>
        <begin position="227"/>
        <end position="236"/>
    </location>
</feature>
<feature type="compositionally biased region" description="Basic residues" evidence="1">
    <location>
        <begin position="306"/>
        <end position="315"/>
    </location>
</feature>
<reference evidence="2 3" key="1">
    <citation type="journal article" date="2021" name="Elife">
        <title>Chloroplast acquisition without the gene transfer in kleptoplastic sea slugs, Plakobranchus ocellatus.</title>
        <authorList>
            <person name="Maeda T."/>
            <person name="Takahashi S."/>
            <person name="Yoshida T."/>
            <person name="Shimamura S."/>
            <person name="Takaki Y."/>
            <person name="Nagai Y."/>
            <person name="Toyoda A."/>
            <person name="Suzuki Y."/>
            <person name="Arimoto A."/>
            <person name="Ishii H."/>
            <person name="Satoh N."/>
            <person name="Nishiyama T."/>
            <person name="Hasebe M."/>
            <person name="Maruyama T."/>
            <person name="Minagawa J."/>
            <person name="Obokata J."/>
            <person name="Shigenobu S."/>
        </authorList>
    </citation>
    <scope>NUCLEOTIDE SEQUENCE [LARGE SCALE GENOMIC DNA]</scope>
</reference>
<evidence type="ECO:0000313" key="2">
    <source>
        <dbReference type="EMBL" id="GFR58175.1"/>
    </source>
</evidence>
<dbReference type="EMBL" id="BMAT01003592">
    <property type="protein sequence ID" value="GFR58175.1"/>
    <property type="molecule type" value="Genomic_DNA"/>
</dbReference>
<evidence type="ECO:0000256" key="1">
    <source>
        <dbReference type="SAM" id="MobiDB-lite"/>
    </source>
</evidence>
<feature type="region of interest" description="Disordered" evidence="1">
    <location>
        <begin position="227"/>
        <end position="360"/>
    </location>
</feature>
<organism evidence="2 3">
    <name type="scientific">Elysia marginata</name>
    <dbReference type="NCBI Taxonomy" id="1093978"/>
    <lineage>
        <taxon>Eukaryota</taxon>
        <taxon>Metazoa</taxon>
        <taxon>Spiralia</taxon>
        <taxon>Lophotrochozoa</taxon>
        <taxon>Mollusca</taxon>
        <taxon>Gastropoda</taxon>
        <taxon>Heterobranchia</taxon>
        <taxon>Euthyneura</taxon>
        <taxon>Panpulmonata</taxon>
        <taxon>Sacoglossa</taxon>
        <taxon>Placobranchoidea</taxon>
        <taxon>Plakobranchidae</taxon>
        <taxon>Elysia</taxon>
    </lineage>
</organism>
<proteinExistence type="predicted"/>
<gene>
    <name evidence="2" type="ORF">ElyMa_001762000</name>
</gene>
<dbReference type="AlphaFoldDB" id="A0AAV4EBI5"/>